<dbReference type="EC" id="5.6.2.4" evidence="11"/>
<evidence type="ECO:0000313" key="14">
    <source>
        <dbReference type="EMBL" id="KNF07248.1"/>
    </source>
</evidence>
<dbReference type="Proteomes" id="UP000037267">
    <property type="component" value="Unassembled WGS sequence"/>
</dbReference>
<evidence type="ECO:0000256" key="9">
    <source>
        <dbReference type="ARBA" id="ARBA00048988"/>
    </source>
</evidence>
<dbReference type="InterPro" id="IPR000212">
    <property type="entry name" value="DNA_helicase_UvrD/REP"/>
</dbReference>
<evidence type="ECO:0000313" key="15">
    <source>
        <dbReference type="Proteomes" id="UP000037267"/>
    </source>
</evidence>
<dbReference type="Pfam" id="PF13361">
    <property type="entry name" value="UvrD_C"/>
    <property type="match status" value="1"/>
</dbReference>
<comment type="catalytic activity">
    <reaction evidence="8">
        <text>Couples ATP hydrolysis with the unwinding of duplex DNA by translocating in the 3'-5' direction.</text>
        <dbReference type="EC" id="5.6.2.4"/>
    </reaction>
</comment>
<evidence type="ECO:0000256" key="2">
    <source>
        <dbReference type="ARBA" id="ARBA00022741"/>
    </source>
</evidence>
<comment type="caution">
    <text evidence="14">The sequence shown here is derived from an EMBL/GenBank/DDBJ whole genome shotgun (WGS) entry which is preliminary data.</text>
</comment>
<dbReference type="NCBIfam" id="TIGR01073">
    <property type="entry name" value="pcrA"/>
    <property type="match status" value="1"/>
</dbReference>
<keyword evidence="6 11" id="KW-0238">DNA-binding</keyword>
<comment type="similarity">
    <text evidence="1 11">Belongs to the helicase family. UvrD subfamily.</text>
</comment>
<dbReference type="Gene3D" id="1.10.486.10">
    <property type="entry name" value="PCRA, domain 4"/>
    <property type="match status" value="1"/>
</dbReference>
<keyword evidence="7" id="KW-0413">Isomerase</keyword>
<dbReference type="SUPFAM" id="SSF52540">
    <property type="entry name" value="P-loop containing nucleoside triphosphate hydrolases"/>
    <property type="match status" value="1"/>
</dbReference>
<dbReference type="InterPro" id="IPR013986">
    <property type="entry name" value="DExx_box_DNA_helicase_dom_sf"/>
</dbReference>
<dbReference type="STRING" id="1503.CLPU_20c00240"/>
<name>A0A0L0W6S1_GOTPU</name>
<feature type="binding site" evidence="10">
    <location>
        <begin position="26"/>
        <end position="33"/>
    </location>
    <ligand>
        <name>ATP</name>
        <dbReference type="ChEBI" id="CHEBI:30616"/>
    </ligand>
</feature>
<feature type="domain" description="UvrD-like helicase ATP-binding" evidence="12">
    <location>
        <begin position="5"/>
        <end position="285"/>
    </location>
</feature>
<dbReference type="Pfam" id="PF21196">
    <property type="entry name" value="PcrA_UvrD_tudor"/>
    <property type="match status" value="1"/>
</dbReference>
<keyword evidence="5 10" id="KW-0067">ATP-binding</keyword>
<evidence type="ECO:0000256" key="10">
    <source>
        <dbReference type="PROSITE-ProRule" id="PRU00560"/>
    </source>
</evidence>
<dbReference type="Gene3D" id="1.10.10.160">
    <property type="match status" value="1"/>
</dbReference>
<dbReference type="InterPro" id="IPR027417">
    <property type="entry name" value="P-loop_NTPase"/>
</dbReference>
<reference evidence="15" key="1">
    <citation type="submission" date="2015-07" db="EMBL/GenBank/DDBJ databases">
        <title>Draft genome sequence of the purine-degrading Gottschalkia purinilyticum DSM 1384 (formerly Clostridium purinilyticum).</title>
        <authorList>
            <person name="Poehlein A."/>
            <person name="Schiel-Bengelsdorf B."/>
            <person name="Bengelsdorf F.R."/>
            <person name="Daniel R."/>
            <person name="Duerre P."/>
        </authorList>
    </citation>
    <scope>NUCLEOTIDE SEQUENCE [LARGE SCALE GENOMIC DNA]</scope>
    <source>
        <strain evidence="15">DSM 1384</strain>
    </source>
</reference>
<dbReference type="PANTHER" id="PTHR11070">
    <property type="entry name" value="UVRD / RECB / PCRA DNA HELICASE FAMILY MEMBER"/>
    <property type="match status" value="1"/>
</dbReference>
<dbReference type="EMBL" id="LGSS01000020">
    <property type="protein sequence ID" value="KNF07248.1"/>
    <property type="molecule type" value="Genomic_DNA"/>
</dbReference>
<sequence length="733" mass="83843">MSFLTGMNERQKEAVLATEGPILVLAGAGSGKTRVLTYRIAYLIEEKGVSPYNILALTFTNKAASEMKERISRLIVDGVDDIWTGTFHSICVRILRRNIEKIGYNRSFVIFDTSDQKTLIKDCLKEKDMNEKLFDPNSMLNFIGSQKDKLISPDKYINDNYSDFRERQKGELYELYQNKLKENNALDFDDLINKTIELFRQNPDVLEYYQNKFKYVLVDEYQDTNRAQYMLIKLLAKQHENICVVGDFDQSIYKWRGADIRNILDFEEEYPNAKVIKLEQNYRSTKTILDAANSVIENNLERKDKILWTENEEGDKIKIYNGDNEHDEAYFIVNKIKSICEEDEKSLSDFALLYRTNAQSRVLEEALIKGNIPYKIVGGLKFYDRKEIKDIIAYLRVIQNPVDNISLKRIINVPKRGIGKTTLDKVEDYSIKKGESIYSIMLDAEEIPGLSQRAITNLKSFVSLIGKFIAMKEILGVKDLIENILDSIGYIKELEEENTVEARSRIENLEEFLSVAIDYEANNEESNLEDFLANISLLSDIDRVDTENGEAVTLMTLHSAKGLEFPVVFMTGMEEGLFPSARGFTDDDELEEERRLCYVGITRAKEILYMTYSSIRMLYGKTNYNAVSRFIGEVPESLIDGCNEKKKLNTATQNSSTSSKYFKGYTFENTKKEPNLNSDSENIKAGAKVSHKSWGIGTVVQVKGQGENTEITVTFPSQGIKKLMLAYAPIEVV</sequence>
<dbReference type="GO" id="GO:0033202">
    <property type="term" value="C:DNA helicase complex"/>
    <property type="evidence" value="ECO:0007669"/>
    <property type="project" value="TreeGrafter"/>
</dbReference>
<keyword evidence="3 10" id="KW-0378">Hydrolase</keyword>
<evidence type="ECO:0000256" key="6">
    <source>
        <dbReference type="ARBA" id="ARBA00023125"/>
    </source>
</evidence>
<evidence type="ECO:0000256" key="1">
    <source>
        <dbReference type="ARBA" id="ARBA00009922"/>
    </source>
</evidence>
<dbReference type="OrthoDB" id="9810135at2"/>
<keyword evidence="2 10" id="KW-0547">Nucleotide-binding</keyword>
<dbReference type="GO" id="GO:0005524">
    <property type="term" value="F:ATP binding"/>
    <property type="evidence" value="ECO:0007669"/>
    <property type="project" value="UniProtKB-UniRule"/>
</dbReference>
<comment type="catalytic activity">
    <reaction evidence="9 11">
        <text>ATP + H2O = ADP + phosphate + H(+)</text>
        <dbReference type="Rhea" id="RHEA:13065"/>
        <dbReference type="ChEBI" id="CHEBI:15377"/>
        <dbReference type="ChEBI" id="CHEBI:15378"/>
        <dbReference type="ChEBI" id="CHEBI:30616"/>
        <dbReference type="ChEBI" id="CHEBI:43474"/>
        <dbReference type="ChEBI" id="CHEBI:456216"/>
        <dbReference type="EC" id="5.6.2.4"/>
    </reaction>
</comment>
<dbReference type="GO" id="GO:0006260">
    <property type="term" value="P:DNA replication"/>
    <property type="evidence" value="ECO:0007669"/>
    <property type="project" value="InterPro"/>
</dbReference>
<evidence type="ECO:0000256" key="8">
    <source>
        <dbReference type="ARBA" id="ARBA00034617"/>
    </source>
</evidence>
<evidence type="ECO:0000256" key="3">
    <source>
        <dbReference type="ARBA" id="ARBA00022801"/>
    </source>
</evidence>
<dbReference type="InterPro" id="IPR014016">
    <property type="entry name" value="UvrD-like_ATP-bd"/>
</dbReference>
<dbReference type="PROSITE" id="PS51198">
    <property type="entry name" value="UVRD_HELICASE_ATP_BIND"/>
    <property type="match status" value="1"/>
</dbReference>
<dbReference type="GO" id="GO:0009314">
    <property type="term" value="P:response to radiation"/>
    <property type="evidence" value="ECO:0007669"/>
    <property type="project" value="UniProtKB-ARBA"/>
</dbReference>
<dbReference type="FunFam" id="1.10.10.160:FF:000001">
    <property type="entry name" value="ATP-dependent DNA helicase"/>
    <property type="match status" value="1"/>
</dbReference>
<dbReference type="PATRIC" id="fig|1503.3.peg.1284"/>
<evidence type="ECO:0000256" key="11">
    <source>
        <dbReference type="RuleBase" id="RU364053"/>
    </source>
</evidence>
<organism evidence="14 15">
    <name type="scientific">Gottschalkia purinilytica</name>
    <name type="common">Clostridium purinilyticum</name>
    <dbReference type="NCBI Taxonomy" id="1503"/>
    <lineage>
        <taxon>Bacteria</taxon>
        <taxon>Bacillati</taxon>
        <taxon>Bacillota</taxon>
        <taxon>Tissierellia</taxon>
        <taxon>Tissierellales</taxon>
        <taxon>Gottschalkiaceae</taxon>
        <taxon>Gottschalkia</taxon>
    </lineage>
</organism>
<evidence type="ECO:0000256" key="4">
    <source>
        <dbReference type="ARBA" id="ARBA00022806"/>
    </source>
</evidence>
<protein>
    <recommendedName>
        <fullName evidence="11">ATP-dependent DNA helicase</fullName>
        <ecNumber evidence="11">5.6.2.4</ecNumber>
    </recommendedName>
</protein>
<dbReference type="CDD" id="cd17932">
    <property type="entry name" value="DEXQc_UvrD"/>
    <property type="match status" value="1"/>
</dbReference>
<dbReference type="GO" id="GO:0043138">
    <property type="term" value="F:3'-5' DNA helicase activity"/>
    <property type="evidence" value="ECO:0007669"/>
    <property type="project" value="UniProtKB-EC"/>
</dbReference>
<evidence type="ECO:0000256" key="7">
    <source>
        <dbReference type="ARBA" id="ARBA00023235"/>
    </source>
</evidence>
<dbReference type="Gene3D" id="3.40.50.300">
    <property type="entry name" value="P-loop containing nucleotide triphosphate hydrolases"/>
    <property type="match status" value="2"/>
</dbReference>
<dbReference type="PROSITE" id="PS51217">
    <property type="entry name" value="UVRD_HELICASE_CTER"/>
    <property type="match status" value="1"/>
</dbReference>
<dbReference type="RefSeq" id="WP_050378599.1">
    <property type="nucleotide sequence ID" value="NZ_LGSS01000020.1"/>
</dbReference>
<proteinExistence type="inferred from homology"/>
<gene>
    <name evidence="14" type="primary">pcrA</name>
    <name evidence="14" type="ORF">CLPU_20c00240</name>
</gene>
<dbReference type="Pfam" id="PF00580">
    <property type="entry name" value="UvrD-helicase"/>
    <property type="match status" value="1"/>
</dbReference>
<keyword evidence="15" id="KW-1185">Reference proteome</keyword>
<dbReference type="FunFam" id="1.10.486.10:FF:000003">
    <property type="entry name" value="ATP-dependent DNA helicase"/>
    <property type="match status" value="1"/>
</dbReference>
<dbReference type="InterPro" id="IPR014017">
    <property type="entry name" value="DNA_helicase_UvrD-like_C"/>
</dbReference>
<evidence type="ECO:0000256" key="5">
    <source>
        <dbReference type="ARBA" id="ARBA00022840"/>
    </source>
</evidence>
<dbReference type="GO" id="GO:0005829">
    <property type="term" value="C:cytosol"/>
    <property type="evidence" value="ECO:0007669"/>
    <property type="project" value="TreeGrafter"/>
</dbReference>
<feature type="domain" description="UvrD-like helicase C-terminal" evidence="13">
    <location>
        <begin position="286"/>
        <end position="562"/>
    </location>
</feature>
<dbReference type="CDD" id="cd18807">
    <property type="entry name" value="SF1_C_UvrD"/>
    <property type="match status" value="1"/>
</dbReference>
<dbReference type="PANTHER" id="PTHR11070:SF2">
    <property type="entry name" value="ATP-DEPENDENT DNA HELICASE SRS2"/>
    <property type="match status" value="1"/>
</dbReference>
<keyword evidence="4 10" id="KW-0347">Helicase</keyword>
<dbReference type="InterPro" id="IPR005751">
    <property type="entry name" value="ATP-dep_DNA_helicase_PcrA"/>
</dbReference>
<dbReference type="GO" id="GO:0003677">
    <property type="term" value="F:DNA binding"/>
    <property type="evidence" value="ECO:0007669"/>
    <property type="project" value="UniProtKB-KW"/>
</dbReference>
<accession>A0A0L0W6S1</accession>
<dbReference type="GO" id="GO:0016887">
    <property type="term" value="F:ATP hydrolysis activity"/>
    <property type="evidence" value="ECO:0007669"/>
    <property type="project" value="RHEA"/>
</dbReference>
<evidence type="ECO:0000259" key="13">
    <source>
        <dbReference type="PROSITE" id="PS51217"/>
    </source>
</evidence>
<dbReference type="AlphaFoldDB" id="A0A0L0W6S1"/>
<evidence type="ECO:0000259" key="12">
    <source>
        <dbReference type="PROSITE" id="PS51198"/>
    </source>
</evidence>
<dbReference type="GO" id="GO:0000725">
    <property type="term" value="P:recombinational repair"/>
    <property type="evidence" value="ECO:0007669"/>
    <property type="project" value="TreeGrafter"/>
</dbReference>